<dbReference type="RefSeq" id="WP_284279651.1">
    <property type="nucleotide sequence ID" value="NZ_BSOJ01000006.1"/>
</dbReference>
<dbReference type="Pfam" id="PF12787">
    <property type="entry name" value="EcsC"/>
    <property type="match status" value="1"/>
</dbReference>
<keyword evidence="3" id="KW-1185">Reference proteome</keyword>
<evidence type="ECO:0000313" key="3">
    <source>
        <dbReference type="Proteomes" id="UP001156664"/>
    </source>
</evidence>
<proteinExistence type="predicted"/>
<dbReference type="Proteomes" id="UP001156664">
    <property type="component" value="Unassembled WGS sequence"/>
</dbReference>
<name>A0ABQ5YR28_9BURK</name>
<reference evidence="3" key="1">
    <citation type="journal article" date="2019" name="Int. J. Syst. Evol. Microbiol.">
        <title>The Global Catalogue of Microorganisms (GCM) 10K type strain sequencing project: providing services to taxonomists for standard genome sequencing and annotation.</title>
        <authorList>
            <consortium name="The Broad Institute Genomics Platform"/>
            <consortium name="The Broad Institute Genome Sequencing Center for Infectious Disease"/>
            <person name="Wu L."/>
            <person name="Ma J."/>
        </authorList>
    </citation>
    <scope>NUCLEOTIDE SEQUENCE [LARGE SCALE GENOMIC DNA]</scope>
    <source>
        <strain evidence="3">NBRC 105857</strain>
    </source>
</reference>
<sequence length="263" mass="27634">MALSESELEQLAQAKAVLENPGLAVKFSHTLGAPIEKGFSLLPDNWQLKVRDATRDALTLALRGALFTMKSGTGAPAQAASSPRWHKLASAISGGVGGAMGVGALFLELPLSTTIILRSIADIARAHGEDLSDPEVQLACLEVFALGGPKPTDDASESAYFGVRMALAKAITEATEFMATQAMVDGSAPAIARLIALIATRFQVQISQKAAAMAVPVIGAVGGASINLLFIDHYQDMSRGHFTVRKLERLHGADTVRALYNAL</sequence>
<dbReference type="InterPro" id="IPR024787">
    <property type="entry name" value="EcsC"/>
</dbReference>
<organism evidence="2 3">
    <name type="scientific">Limnobacter litoralis</name>
    <dbReference type="NCBI Taxonomy" id="481366"/>
    <lineage>
        <taxon>Bacteria</taxon>
        <taxon>Pseudomonadati</taxon>
        <taxon>Pseudomonadota</taxon>
        <taxon>Betaproteobacteria</taxon>
        <taxon>Burkholderiales</taxon>
        <taxon>Burkholderiaceae</taxon>
        <taxon>Limnobacter</taxon>
    </lineage>
</organism>
<comment type="caution">
    <text evidence="2">The sequence shown here is derived from an EMBL/GenBank/DDBJ whole genome shotgun (WGS) entry which is preliminary data.</text>
</comment>
<keyword evidence="1" id="KW-1133">Transmembrane helix</keyword>
<dbReference type="PANTHER" id="PTHR41260">
    <property type="entry name" value="PROTEIN ECSC"/>
    <property type="match status" value="1"/>
</dbReference>
<evidence type="ECO:0000313" key="2">
    <source>
        <dbReference type="EMBL" id="GLR25309.1"/>
    </source>
</evidence>
<feature type="transmembrane region" description="Helical" evidence="1">
    <location>
        <begin position="210"/>
        <end position="231"/>
    </location>
</feature>
<dbReference type="PANTHER" id="PTHR41260:SF1">
    <property type="entry name" value="PROTEIN ECSC"/>
    <property type="match status" value="1"/>
</dbReference>
<accession>A0ABQ5YR28</accession>
<evidence type="ECO:0000256" key="1">
    <source>
        <dbReference type="SAM" id="Phobius"/>
    </source>
</evidence>
<keyword evidence="1" id="KW-0812">Transmembrane</keyword>
<gene>
    <name evidence="2" type="ORF">GCM10007875_03970</name>
</gene>
<keyword evidence="1" id="KW-0472">Membrane</keyword>
<protein>
    <submittedName>
        <fullName evidence="2">Peptidase</fullName>
    </submittedName>
</protein>
<dbReference type="EMBL" id="BSOJ01000006">
    <property type="protein sequence ID" value="GLR25309.1"/>
    <property type="molecule type" value="Genomic_DNA"/>
</dbReference>